<feature type="domain" description="No apical meristem-associated C-terminal" evidence="2">
    <location>
        <begin position="51"/>
        <end position="122"/>
    </location>
</feature>
<feature type="region of interest" description="Disordered" evidence="1">
    <location>
        <begin position="80"/>
        <end position="138"/>
    </location>
</feature>
<dbReference type="InterPro" id="IPR029466">
    <property type="entry name" value="NAM-associated_C"/>
</dbReference>
<protein>
    <recommendedName>
        <fullName evidence="2">No apical meristem-associated C-terminal domain-containing protein</fullName>
    </recommendedName>
</protein>
<gene>
    <name evidence="3" type="ORF">GUJ93_ZPchr0002g25765</name>
</gene>
<evidence type="ECO:0000313" key="3">
    <source>
        <dbReference type="EMBL" id="KAG8060053.1"/>
    </source>
</evidence>
<dbReference type="OrthoDB" id="663059at2759"/>
<feature type="compositionally biased region" description="Basic and acidic residues" evidence="1">
    <location>
        <begin position="94"/>
        <end position="111"/>
    </location>
</feature>
<dbReference type="Proteomes" id="UP000729402">
    <property type="component" value="Unassembled WGS sequence"/>
</dbReference>
<accession>A0A8J5S7B3</accession>
<reference evidence="3" key="2">
    <citation type="submission" date="2021-02" db="EMBL/GenBank/DDBJ databases">
        <authorList>
            <person name="Kimball J.A."/>
            <person name="Haas M.W."/>
            <person name="Macchietto M."/>
            <person name="Kono T."/>
            <person name="Duquette J."/>
            <person name="Shao M."/>
        </authorList>
    </citation>
    <scope>NUCLEOTIDE SEQUENCE</scope>
    <source>
        <tissue evidence="3">Fresh leaf tissue</tissue>
    </source>
</reference>
<proteinExistence type="predicted"/>
<sequence length="138" mass="15674">MRRFVRAMTVKGKGGEAEERVDNHSFALKAREASVNFSIDDAVKIYEKDEPFLFMHCWKLLHNEAKWNDKVLELNTSGAAVKGTDTSQAPSVEIHSRQDKSEEPRPESRDSAKRKRARGLGDASKTRTADERDINSER</sequence>
<dbReference type="Pfam" id="PF14303">
    <property type="entry name" value="NAM-associated"/>
    <property type="match status" value="1"/>
</dbReference>
<dbReference type="AlphaFoldDB" id="A0A8J5S7B3"/>
<comment type="caution">
    <text evidence="3">The sequence shown here is derived from an EMBL/GenBank/DDBJ whole genome shotgun (WGS) entry which is preliminary data.</text>
</comment>
<evidence type="ECO:0000259" key="2">
    <source>
        <dbReference type="Pfam" id="PF14303"/>
    </source>
</evidence>
<dbReference type="EMBL" id="JAAALK010000287">
    <property type="protein sequence ID" value="KAG8060053.1"/>
    <property type="molecule type" value="Genomic_DNA"/>
</dbReference>
<reference evidence="3" key="1">
    <citation type="journal article" date="2021" name="bioRxiv">
        <title>Whole Genome Assembly and Annotation of Northern Wild Rice, Zizania palustris L., Supports a Whole Genome Duplication in the Zizania Genus.</title>
        <authorList>
            <person name="Haas M."/>
            <person name="Kono T."/>
            <person name="Macchietto M."/>
            <person name="Millas R."/>
            <person name="McGilp L."/>
            <person name="Shao M."/>
            <person name="Duquette J."/>
            <person name="Hirsch C.N."/>
            <person name="Kimball J."/>
        </authorList>
    </citation>
    <scope>NUCLEOTIDE SEQUENCE</scope>
    <source>
        <tissue evidence="3">Fresh leaf tissue</tissue>
    </source>
</reference>
<organism evidence="3 4">
    <name type="scientific">Zizania palustris</name>
    <name type="common">Northern wild rice</name>
    <dbReference type="NCBI Taxonomy" id="103762"/>
    <lineage>
        <taxon>Eukaryota</taxon>
        <taxon>Viridiplantae</taxon>
        <taxon>Streptophyta</taxon>
        <taxon>Embryophyta</taxon>
        <taxon>Tracheophyta</taxon>
        <taxon>Spermatophyta</taxon>
        <taxon>Magnoliopsida</taxon>
        <taxon>Liliopsida</taxon>
        <taxon>Poales</taxon>
        <taxon>Poaceae</taxon>
        <taxon>BOP clade</taxon>
        <taxon>Oryzoideae</taxon>
        <taxon>Oryzeae</taxon>
        <taxon>Zizaniinae</taxon>
        <taxon>Zizania</taxon>
    </lineage>
</organism>
<feature type="compositionally biased region" description="Polar residues" evidence="1">
    <location>
        <begin position="80"/>
        <end position="90"/>
    </location>
</feature>
<feature type="compositionally biased region" description="Basic and acidic residues" evidence="1">
    <location>
        <begin position="124"/>
        <end position="138"/>
    </location>
</feature>
<evidence type="ECO:0000313" key="4">
    <source>
        <dbReference type="Proteomes" id="UP000729402"/>
    </source>
</evidence>
<evidence type="ECO:0000256" key="1">
    <source>
        <dbReference type="SAM" id="MobiDB-lite"/>
    </source>
</evidence>
<name>A0A8J5S7B3_ZIZPA</name>
<keyword evidence="4" id="KW-1185">Reference proteome</keyword>